<evidence type="ECO:0000256" key="6">
    <source>
        <dbReference type="HAMAP-Rule" id="MF_00163"/>
    </source>
</evidence>
<evidence type="ECO:0000313" key="7">
    <source>
        <dbReference type="EMBL" id="HJC36198.1"/>
    </source>
</evidence>
<keyword evidence="5 6" id="KW-0408">Iron</keyword>
<dbReference type="NCBIfam" id="TIGR00079">
    <property type="entry name" value="pept_deformyl"/>
    <property type="match status" value="1"/>
</dbReference>
<organism evidence="7 8">
    <name type="scientific">Candidatus Merdibacter merdavium</name>
    <dbReference type="NCBI Taxonomy" id="2838692"/>
    <lineage>
        <taxon>Bacteria</taxon>
        <taxon>Bacillati</taxon>
        <taxon>Bacillota</taxon>
        <taxon>Erysipelotrichia</taxon>
        <taxon>Erysipelotrichales</taxon>
        <taxon>Erysipelotrichaceae</taxon>
        <taxon>Merdibacter</taxon>
    </lineage>
</organism>
<evidence type="ECO:0000256" key="2">
    <source>
        <dbReference type="ARBA" id="ARBA00022723"/>
    </source>
</evidence>
<feature type="binding site" evidence="6">
    <location>
        <position position="110"/>
    </location>
    <ligand>
        <name>Fe cation</name>
        <dbReference type="ChEBI" id="CHEBI:24875"/>
    </ligand>
</feature>
<name>A0A9D2NT11_9FIRM</name>
<dbReference type="AlphaFoldDB" id="A0A9D2NT11"/>
<keyword evidence="3 6" id="KW-0378">Hydrolase</keyword>
<dbReference type="InterPro" id="IPR036821">
    <property type="entry name" value="Peptide_deformylase_sf"/>
</dbReference>
<evidence type="ECO:0000313" key="8">
    <source>
        <dbReference type="Proteomes" id="UP000823896"/>
    </source>
</evidence>
<dbReference type="Proteomes" id="UP000823896">
    <property type="component" value="Unassembled WGS sequence"/>
</dbReference>
<comment type="caution">
    <text evidence="7">The sequence shown here is derived from an EMBL/GenBank/DDBJ whole genome shotgun (WGS) entry which is preliminary data.</text>
</comment>
<sequence length="184" mass="20456">MKISVKDIILDSDPRIREKSAQVPLPLSSEDSELLEAMITYVRDSQDEEIAQREGLRPAVGIAAIQLGIPKALIAVSVPTEEGSDEFALANPKIVAESVQNAYLAQGEGCLSVAQEHEGLVYRHARITVTGYDLLRKDFIRVRAQGYTAICLQHEIDHLFGILFYDRINKDDPWKEDPQAEVIG</sequence>
<reference evidence="7" key="2">
    <citation type="submission" date="2021-04" db="EMBL/GenBank/DDBJ databases">
        <authorList>
            <person name="Gilroy R."/>
        </authorList>
    </citation>
    <scope>NUCLEOTIDE SEQUENCE</scope>
    <source>
        <strain evidence="7">CHK187-11901</strain>
    </source>
</reference>
<dbReference type="Gene3D" id="3.90.45.10">
    <property type="entry name" value="Peptide deformylase"/>
    <property type="match status" value="1"/>
</dbReference>
<dbReference type="Pfam" id="PF01327">
    <property type="entry name" value="Pep_deformylase"/>
    <property type="match status" value="1"/>
</dbReference>
<proteinExistence type="inferred from homology"/>
<comment type="cofactor">
    <cofactor evidence="6">
        <name>Fe(2+)</name>
        <dbReference type="ChEBI" id="CHEBI:29033"/>
    </cofactor>
    <text evidence="6">Binds 1 Fe(2+) ion.</text>
</comment>
<dbReference type="GO" id="GO:0006412">
    <property type="term" value="P:translation"/>
    <property type="evidence" value="ECO:0007669"/>
    <property type="project" value="UniProtKB-UniRule"/>
</dbReference>
<dbReference type="EC" id="3.5.1.88" evidence="6"/>
<feature type="binding site" evidence="6">
    <location>
        <position position="158"/>
    </location>
    <ligand>
        <name>Fe cation</name>
        <dbReference type="ChEBI" id="CHEBI:24875"/>
    </ligand>
</feature>
<reference evidence="7" key="1">
    <citation type="journal article" date="2021" name="PeerJ">
        <title>Extensive microbial diversity within the chicken gut microbiome revealed by metagenomics and culture.</title>
        <authorList>
            <person name="Gilroy R."/>
            <person name="Ravi A."/>
            <person name="Getino M."/>
            <person name="Pursley I."/>
            <person name="Horton D.L."/>
            <person name="Alikhan N.F."/>
            <person name="Baker D."/>
            <person name="Gharbi K."/>
            <person name="Hall N."/>
            <person name="Watson M."/>
            <person name="Adriaenssens E.M."/>
            <person name="Foster-Nyarko E."/>
            <person name="Jarju S."/>
            <person name="Secka A."/>
            <person name="Antonio M."/>
            <person name="Oren A."/>
            <person name="Chaudhuri R.R."/>
            <person name="La Ragione R."/>
            <person name="Hildebrand F."/>
            <person name="Pallen M.J."/>
        </authorList>
    </citation>
    <scope>NUCLEOTIDE SEQUENCE</scope>
    <source>
        <strain evidence="7">CHK187-11901</strain>
    </source>
</reference>
<dbReference type="CDD" id="cd00487">
    <property type="entry name" value="Pep_deformylase"/>
    <property type="match status" value="1"/>
</dbReference>
<dbReference type="EMBL" id="DWWM01000023">
    <property type="protein sequence ID" value="HJC36198.1"/>
    <property type="molecule type" value="Genomic_DNA"/>
</dbReference>
<gene>
    <name evidence="6 7" type="primary">def</name>
    <name evidence="7" type="ORF">H9702_03590</name>
</gene>
<comment type="similarity">
    <text evidence="1 6">Belongs to the polypeptide deformylase family.</text>
</comment>
<dbReference type="PANTHER" id="PTHR10458:SF8">
    <property type="entry name" value="PEPTIDE DEFORMYLASE 2"/>
    <property type="match status" value="1"/>
</dbReference>
<evidence type="ECO:0000256" key="3">
    <source>
        <dbReference type="ARBA" id="ARBA00022801"/>
    </source>
</evidence>
<evidence type="ECO:0000256" key="1">
    <source>
        <dbReference type="ARBA" id="ARBA00010759"/>
    </source>
</evidence>
<evidence type="ECO:0000256" key="4">
    <source>
        <dbReference type="ARBA" id="ARBA00022917"/>
    </source>
</evidence>
<dbReference type="PRINTS" id="PR01576">
    <property type="entry name" value="PDEFORMYLASE"/>
</dbReference>
<feature type="active site" evidence="6">
    <location>
        <position position="155"/>
    </location>
</feature>
<dbReference type="GO" id="GO:0042586">
    <property type="term" value="F:peptide deformylase activity"/>
    <property type="evidence" value="ECO:0007669"/>
    <property type="project" value="UniProtKB-UniRule"/>
</dbReference>
<dbReference type="PIRSF" id="PIRSF004749">
    <property type="entry name" value="Pep_def"/>
    <property type="match status" value="1"/>
</dbReference>
<feature type="binding site" evidence="6">
    <location>
        <position position="154"/>
    </location>
    <ligand>
        <name>Fe cation</name>
        <dbReference type="ChEBI" id="CHEBI:24875"/>
    </ligand>
</feature>
<protein>
    <recommendedName>
        <fullName evidence="6">Peptide deformylase</fullName>
        <shortName evidence="6">PDF</shortName>
        <ecNumber evidence="6">3.5.1.88</ecNumber>
    </recommendedName>
    <alternativeName>
        <fullName evidence="6">Polypeptide deformylase</fullName>
    </alternativeName>
</protein>
<comment type="catalytic activity">
    <reaction evidence="6">
        <text>N-terminal N-formyl-L-methionyl-[peptide] + H2O = N-terminal L-methionyl-[peptide] + formate</text>
        <dbReference type="Rhea" id="RHEA:24420"/>
        <dbReference type="Rhea" id="RHEA-COMP:10639"/>
        <dbReference type="Rhea" id="RHEA-COMP:10640"/>
        <dbReference type="ChEBI" id="CHEBI:15377"/>
        <dbReference type="ChEBI" id="CHEBI:15740"/>
        <dbReference type="ChEBI" id="CHEBI:49298"/>
        <dbReference type="ChEBI" id="CHEBI:64731"/>
        <dbReference type="EC" id="3.5.1.88"/>
    </reaction>
</comment>
<dbReference type="FunFam" id="3.90.45.10:FF:000002">
    <property type="entry name" value="Peptide deformylase"/>
    <property type="match status" value="1"/>
</dbReference>
<dbReference type="GO" id="GO:0046872">
    <property type="term" value="F:metal ion binding"/>
    <property type="evidence" value="ECO:0007669"/>
    <property type="project" value="UniProtKB-KW"/>
</dbReference>
<dbReference type="HAMAP" id="MF_00163">
    <property type="entry name" value="Pep_deformylase"/>
    <property type="match status" value="1"/>
</dbReference>
<dbReference type="SUPFAM" id="SSF56420">
    <property type="entry name" value="Peptide deformylase"/>
    <property type="match status" value="1"/>
</dbReference>
<keyword evidence="2 6" id="KW-0479">Metal-binding</keyword>
<evidence type="ECO:0000256" key="5">
    <source>
        <dbReference type="ARBA" id="ARBA00023004"/>
    </source>
</evidence>
<accession>A0A9D2NT11</accession>
<dbReference type="InterPro" id="IPR023635">
    <property type="entry name" value="Peptide_deformylase"/>
</dbReference>
<comment type="function">
    <text evidence="6">Removes the formyl group from the N-terminal Met of newly synthesized proteins. Requires at least a dipeptide for an efficient rate of reaction. N-terminal L-methionine is a prerequisite for activity but the enzyme has broad specificity at other positions.</text>
</comment>
<dbReference type="PANTHER" id="PTHR10458">
    <property type="entry name" value="PEPTIDE DEFORMYLASE"/>
    <property type="match status" value="1"/>
</dbReference>
<keyword evidence="4 6" id="KW-0648">Protein biosynthesis</keyword>